<dbReference type="AlphaFoldDB" id="A0AAW1V2H0"/>
<protein>
    <submittedName>
        <fullName evidence="1">Uncharacterized protein</fullName>
    </submittedName>
</protein>
<feature type="non-terminal residue" evidence="1">
    <location>
        <position position="1"/>
    </location>
</feature>
<comment type="caution">
    <text evidence="1">The sequence shown here is derived from an EMBL/GenBank/DDBJ whole genome shotgun (WGS) entry which is preliminary data.</text>
</comment>
<proteinExistence type="predicted"/>
<reference evidence="1 2" key="1">
    <citation type="submission" date="2023-03" db="EMBL/GenBank/DDBJ databases">
        <title>Genome insight into feeding habits of ladybird beetles.</title>
        <authorList>
            <person name="Li H.-S."/>
            <person name="Huang Y.-H."/>
            <person name="Pang H."/>
        </authorList>
    </citation>
    <scope>NUCLEOTIDE SEQUENCE [LARGE SCALE GENOMIC DNA]</scope>
    <source>
        <strain evidence="1">SYSU_2023b</strain>
        <tissue evidence="1">Whole body</tissue>
    </source>
</reference>
<name>A0AAW1V2H0_9CUCU</name>
<organism evidence="1 2">
    <name type="scientific">Henosepilachna vigintioctopunctata</name>
    <dbReference type="NCBI Taxonomy" id="420089"/>
    <lineage>
        <taxon>Eukaryota</taxon>
        <taxon>Metazoa</taxon>
        <taxon>Ecdysozoa</taxon>
        <taxon>Arthropoda</taxon>
        <taxon>Hexapoda</taxon>
        <taxon>Insecta</taxon>
        <taxon>Pterygota</taxon>
        <taxon>Neoptera</taxon>
        <taxon>Endopterygota</taxon>
        <taxon>Coleoptera</taxon>
        <taxon>Polyphaga</taxon>
        <taxon>Cucujiformia</taxon>
        <taxon>Coccinelloidea</taxon>
        <taxon>Coccinellidae</taxon>
        <taxon>Epilachninae</taxon>
        <taxon>Epilachnini</taxon>
        <taxon>Henosepilachna</taxon>
    </lineage>
</organism>
<keyword evidence="2" id="KW-1185">Reference proteome</keyword>
<dbReference type="EMBL" id="JARQZJ010000107">
    <property type="protein sequence ID" value="KAK9887304.1"/>
    <property type="molecule type" value="Genomic_DNA"/>
</dbReference>
<gene>
    <name evidence="1" type="ORF">WA026_021613</name>
</gene>
<evidence type="ECO:0000313" key="2">
    <source>
        <dbReference type="Proteomes" id="UP001431783"/>
    </source>
</evidence>
<dbReference type="Proteomes" id="UP001431783">
    <property type="component" value="Unassembled WGS sequence"/>
</dbReference>
<evidence type="ECO:0000313" key="1">
    <source>
        <dbReference type="EMBL" id="KAK9887304.1"/>
    </source>
</evidence>
<accession>A0AAW1V2H0</accession>
<sequence length="73" mass="8169">FSFDGSTNPHSYYCDHHHHHQVAIGSDIQMSDIDNTSSLAVRITERWPSAIVVASLDDADSISSDIHLLQRHL</sequence>